<dbReference type="AlphaFoldDB" id="A0A6H1ZSX5"/>
<name>A0A6H1ZSX5_9ZZZZ</name>
<evidence type="ECO:0000256" key="1">
    <source>
        <dbReference type="SAM" id="MobiDB-lite"/>
    </source>
</evidence>
<feature type="region of interest" description="Disordered" evidence="1">
    <location>
        <begin position="134"/>
        <end position="159"/>
    </location>
</feature>
<proteinExistence type="predicted"/>
<dbReference type="EMBL" id="MT144194">
    <property type="protein sequence ID" value="QJA50417.1"/>
    <property type="molecule type" value="Genomic_DNA"/>
</dbReference>
<organism evidence="2">
    <name type="scientific">viral metagenome</name>
    <dbReference type="NCBI Taxonomy" id="1070528"/>
    <lineage>
        <taxon>unclassified sequences</taxon>
        <taxon>metagenomes</taxon>
        <taxon>organismal metagenomes</taxon>
    </lineage>
</organism>
<reference evidence="2" key="1">
    <citation type="submission" date="2020-03" db="EMBL/GenBank/DDBJ databases">
        <title>The deep terrestrial virosphere.</title>
        <authorList>
            <person name="Holmfeldt K."/>
            <person name="Nilsson E."/>
            <person name="Simone D."/>
            <person name="Lopez-Fernandez M."/>
            <person name="Wu X."/>
            <person name="de Brujin I."/>
            <person name="Lundin D."/>
            <person name="Andersson A."/>
            <person name="Bertilsson S."/>
            <person name="Dopson M."/>
        </authorList>
    </citation>
    <scope>NUCLEOTIDE SEQUENCE</scope>
    <source>
        <strain evidence="2">TM448A01760</strain>
    </source>
</reference>
<sequence>MAGLDDFFEELEKSRKPQPKPMWGEQDPSQFQGGGGGLMGIVGKVAQIGGAAATMAGFPMVGIPLSVGGGALSGGAKGGITGALKGGAIAGGTAAAGQGLGAAVEGLKAPTDVGAMTAFSSQGAPMTIPGIRPNPIEAFSSGGSPMTIPGSPKQLLGGS</sequence>
<feature type="region of interest" description="Disordered" evidence="1">
    <location>
        <begin position="1"/>
        <end position="35"/>
    </location>
</feature>
<evidence type="ECO:0000313" key="2">
    <source>
        <dbReference type="EMBL" id="QJA50417.1"/>
    </source>
</evidence>
<protein>
    <submittedName>
        <fullName evidence="2">Uncharacterized protein</fullName>
    </submittedName>
</protein>
<accession>A0A6H1ZSX5</accession>
<gene>
    <name evidence="2" type="ORF">TM448A01760_0003</name>
</gene>